<keyword evidence="2" id="KW-1185">Reference proteome</keyword>
<proteinExistence type="predicted"/>
<dbReference type="Proteomes" id="UP000245670">
    <property type="component" value="Unassembled WGS sequence"/>
</dbReference>
<evidence type="ECO:0000313" key="1">
    <source>
        <dbReference type="EMBL" id="PWG04821.1"/>
    </source>
</evidence>
<protein>
    <submittedName>
        <fullName evidence="1">Uncharacterized protein</fullName>
    </submittedName>
</protein>
<sequence>METILGLFIITFIILIFVNAYKNIFNPKHDYSGNLDKQKEDYENTFLYLIDIIKSLFKK</sequence>
<accession>A0A2U2J984</accession>
<dbReference type="AlphaFoldDB" id="A0A2U2J984"/>
<evidence type="ECO:0000313" key="2">
    <source>
        <dbReference type="Proteomes" id="UP000245670"/>
    </source>
</evidence>
<name>A0A2U2J984_9FLAO</name>
<organism evidence="1 2">
    <name type="scientific">Polaribacter aquimarinus</name>
    <dbReference type="NCBI Taxonomy" id="2100726"/>
    <lineage>
        <taxon>Bacteria</taxon>
        <taxon>Pseudomonadati</taxon>
        <taxon>Bacteroidota</taxon>
        <taxon>Flavobacteriia</taxon>
        <taxon>Flavobacteriales</taxon>
        <taxon>Flavobacteriaceae</taxon>
    </lineage>
</organism>
<reference evidence="1 2" key="1">
    <citation type="submission" date="2018-05" db="EMBL/GenBank/DDBJ databases">
        <title>Polaribacter aquimarinus sp. nov., isolated from sediment in a sediment of sea.</title>
        <authorList>
            <person name="Lu D."/>
        </authorList>
    </citation>
    <scope>NUCLEOTIDE SEQUENCE [LARGE SCALE GENOMIC DNA]</scope>
    <source>
        <strain evidence="1 2">ZY113</strain>
    </source>
</reference>
<comment type="caution">
    <text evidence="1">The sequence shown here is derived from an EMBL/GenBank/DDBJ whole genome shotgun (WGS) entry which is preliminary data.</text>
</comment>
<gene>
    <name evidence="1" type="ORF">DIS07_10130</name>
</gene>
<dbReference type="EMBL" id="QFFG01000004">
    <property type="protein sequence ID" value="PWG04821.1"/>
    <property type="molecule type" value="Genomic_DNA"/>
</dbReference>